<evidence type="ECO:0000313" key="3">
    <source>
        <dbReference type="Proteomes" id="UP000218231"/>
    </source>
</evidence>
<dbReference type="AlphaFoldDB" id="A0A2A2M3Q0"/>
<organism evidence="2 3">
    <name type="scientific">Diploscapter pachys</name>
    <dbReference type="NCBI Taxonomy" id="2018661"/>
    <lineage>
        <taxon>Eukaryota</taxon>
        <taxon>Metazoa</taxon>
        <taxon>Ecdysozoa</taxon>
        <taxon>Nematoda</taxon>
        <taxon>Chromadorea</taxon>
        <taxon>Rhabditida</taxon>
        <taxon>Rhabditina</taxon>
        <taxon>Rhabditomorpha</taxon>
        <taxon>Rhabditoidea</taxon>
        <taxon>Rhabditidae</taxon>
        <taxon>Diploscapter</taxon>
    </lineage>
</organism>
<reference evidence="2 3" key="1">
    <citation type="journal article" date="2017" name="Curr. Biol.">
        <title>Genome architecture and evolution of a unichromosomal asexual nematode.</title>
        <authorList>
            <person name="Fradin H."/>
            <person name="Zegar C."/>
            <person name="Gutwein M."/>
            <person name="Lucas J."/>
            <person name="Kovtun M."/>
            <person name="Corcoran D."/>
            <person name="Baugh L.R."/>
            <person name="Kiontke K."/>
            <person name="Gunsalus K."/>
            <person name="Fitch D.H."/>
            <person name="Piano F."/>
        </authorList>
    </citation>
    <scope>NUCLEOTIDE SEQUENCE [LARGE SCALE GENOMIC DNA]</scope>
    <source>
        <strain evidence="2">PF1309</strain>
    </source>
</reference>
<protein>
    <submittedName>
        <fullName evidence="2">Uncharacterized protein</fullName>
    </submittedName>
</protein>
<feature type="region of interest" description="Disordered" evidence="1">
    <location>
        <begin position="103"/>
        <end position="125"/>
    </location>
</feature>
<feature type="compositionally biased region" description="Basic and acidic residues" evidence="1">
    <location>
        <begin position="103"/>
        <end position="123"/>
    </location>
</feature>
<evidence type="ECO:0000313" key="2">
    <source>
        <dbReference type="EMBL" id="PAV93059.1"/>
    </source>
</evidence>
<name>A0A2A2M3Q0_9BILA</name>
<keyword evidence="3" id="KW-1185">Reference proteome</keyword>
<gene>
    <name evidence="2" type="ORF">WR25_03668</name>
</gene>
<dbReference type="Proteomes" id="UP000218231">
    <property type="component" value="Unassembled WGS sequence"/>
</dbReference>
<feature type="region of interest" description="Disordered" evidence="1">
    <location>
        <begin position="252"/>
        <end position="340"/>
    </location>
</feature>
<feature type="compositionally biased region" description="Basic residues" evidence="1">
    <location>
        <begin position="313"/>
        <end position="333"/>
    </location>
</feature>
<comment type="caution">
    <text evidence="2">The sequence shown here is derived from an EMBL/GenBank/DDBJ whole genome shotgun (WGS) entry which is preliminary data.</text>
</comment>
<evidence type="ECO:0000256" key="1">
    <source>
        <dbReference type="SAM" id="MobiDB-lite"/>
    </source>
</evidence>
<proteinExistence type="predicted"/>
<feature type="compositionally biased region" description="Low complexity" evidence="1">
    <location>
        <begin position="288"/>
        <end position="298"/>
    </location>
</feature>
<feature type="region of interest" description="Disordered" evidence="1">
    <location>
        <begin position="134"/>
        <end position="153"/>
    </location>
</feature>
<dbReference type="EMBL" id="LIAE01005769">
    <property type="protein sequence ID" value="PAV93059.1"/>
    <property type="molecule type" value="Genomic_DNA"/>
</dbReference>
<sequence>MPLGIIGQLLFQLRDELRALGARADEAHLALQHRPGLRQFVDPHLADDAADAGDAGIVLLRPDRVTRHLGILTHRAQLQNVEALVVQADAALAVEGGALRFEADRHRGQQDDRQREGEQHQTGDDVEGALEGARHHAARGETVREDQPRRVDRAEVDPPRLALEEAGDIGNGDARGADAQQVLQRQRVAAFLQRQHHLGDLMVEDMRGEIGDGAARDRVGHHRLAIAHRDEAGDDDVGAGLLRQITDSIRLRARPQHENAPLEQVSADETPDDAAYDHEQHRRDQRRTGSTGTTRRSAAPPPAVPPRSGATGARRRHTPRPRSARPARQRRRTAIAAGAS</sequence>
<accession>A0A2A2M3Q0</accession>